<dbReference type="RefSeq" id="WP_252767516.1">
    <property type="nucleotide sequence ID" value="NZ_CP097120.1"/>
</dbReference>
<proteinExistence type="predicted"/>
<keyword evidence="1" id="KW-0614">Plasmid</keyword>
<accession>A0A9Q8ZV47</accession>
<evidence type="ECO:0000313" key="1">
    <source>
        <dbReference type="EMBL" id="USS89970.1"/>
    </source>
</evidence>
<reference evidence="1" key="1">
    <citation type="submission" date="2022-05" db="EMBL/GenBank/DDBJ databases">
        <authorList>
            <person name="Oliphant S.A."/>
            <person name="Watson-Haigh N.S."/>
            <person name="Sumby K.M."/>
            <person name="Gardner J.M."/>
            <person name="Jiranek V."/>
        </authorList>
    </citation>
    <scope>NUCLEOTIDE SEQUENCE</scope>
    <source>
        <strain evidence="1">KI4_B1</strain>
        <plasmid evidence="1">p1unnamed</plasmid>
    </source>
</reference>
<dbReference type="EMBL" id="CP097120">
    <property type="protein sequence ID" value="USS89970.1"/>
    <property type="molecule type" value="Genomic_DNA"/>
</dbReference>
<protein>
    <submittedName>
        <fullName evidence="1">Uncharacterized protein</fullName>
    </submittedName>
</protein>
<organism evidence="1 2">
    <name type="scientific">Fructilactobacillus cliffordii</name>
    <dbReference type="NCBI Taxonomy" id="2940299"/>
    <lineage>
        <taxon>Bacteria</taxon>
        <taxon>Bacillati</taxon>
        <taxon>Bacillota</taxon>
        <taxon>Bacilli</taxon>
        <taxon>Lactobacillales</taxon>
        <taxon>Lactobacillaceae</taxon>
        <taxon>Fructilactobacillus</taxon>
    </lineage>
</organism>
<geneLocation type="plasmid" evidence="1 2">
    <name>p1unnamed</name>
</geneLocation>
<name>A0A9Q8ZV47_9LACO</name>
<keyword evidence="2" id="KW-1185">Reference proteome</keyword>
<dbReference type="Proteomes" id="UP001055911">
    <property type="component" value="Plasmid p1unnamed"/>
</dbReference>
<gene>
    <name evidence="1" type="ORF">M3M40_07220</name>
</gene>
<dbReference type="AlphaFoldDB" id="A0A9Q8ZV47"/>
<evidence type="ECO:0000313" key="2">
    <source>
        <dbReference type="Proteomes" id="UP001055911"/>
    </source>
</evidence>
<sequence length="83" mass="9697">MDSTIFNKKRNSELWRSLAGLVIDDSQIDGEATGICTIKGRDYRYEMLNYRYGHIKYVVIFVENDGTLVIIPETEWNKRGSYE</sequence>